<name>A0ABR1J3L7_9AGAR</name>
<accession>A0ABR1J3L7</accession>
<comment type="caution">
    <text evidence="1">The sequence shown here is derived from an EMBL/GenBank/DDBJ whole genome shotgun (WGS) entry which is preliminary data.</text>
</comment>
<keyword evidence="2" id="KW-1185">Reference proteome</keyword>
<organism evidence="1 2">
    <name type="scientific">Marasmiellus scandens</name>
    <dbReference type="NCBI Taxonomy" id="2682957"/>
    <lineage>
        <taxon>Eukaryota</taxon>
        <taxon>Fungi</taxon>
        <taxon>Dikarya</taxon>
        <taxon>Basidiomycota</taxon>
        <taxon>Agaricomycotina</taxon>
        <taxon>Agaricomycetes</taxon>
        <taxon>Agaricomycetidae</taxon>
        <taxon>Agaricales</taxon>
        <taxon>Marasmiineae</taxon>
        <taxon>Omphalotaceae</taxon>
        <taxon>Marasmiellus</taxon>
    </lineage>
</organism>
<protein>
    <recommendedName>
        <fullName evidence="3">F-box domain-containing protein</fullName>
    </recommendedName>
</protein>
<proteinExistence type="predicted"/>
<sequence length="509" mass="58491">MRTTGIADFPTEILQTIIDAIIEPNPLYRYNAGDQTHNALFVKIDSRLYNVNFDYFWNPIYAMSMVNRRFRQICLPALFGHVHLALHEDYLDDSEETDQSETERFSSVLGRHPHLAQFVRHVLLTCADRYNHQQLVINILAKFPNLKLVEISSHVGDWRSEMSTVVEAANRHPCPSLQIVYLGASETTEIARHPPTISLSRIAVATWDNRYDVSQHLTKGLHILELLWPRGSWYTKTYPGLQNVSYWNEYISPGDFCDFLVRHPMLKKVIPGQTATSSWNAQTPWGQKLLAALEPHPCVISSDNTIVQVRKDEWHFLSIVLKFKIAHASSIVDILSKINLPHVEDLSLDLEDEDNCITDAELVRNWMVILQEIMLINAIKDTLPLDNLIPRNCPRLEVFHLPEIIFRCISRRPYPTQSAESADDAITQLDLRPFCEDFSFTLCQSLKNLRYVFYRIPRGDIVIAKYSLGRRQVGNPDCPGGVKVRVKIERGLARNLLFADLKWYQAMTG</sequence>
<evidence type="ECO:0000313" key="2">
    <source>
        <dbReference type="Proteomes" id="UP001498398"/>
    </source>
</evidence>
<dbReference type="Proteomes" id="UP001498398">
    <property type="component" value="Unassembled WGS sequence"/>
</dbReference>
<gene>
    <name evidence="1" type="ORF">VKT23_014219</name>
</gene>
<dbReference type="EMBL" id="JBANRG010000042">
    <property type="protein sequence ID" value="KAK7447006.1"/>
    <property type="molecule type" value="Genomic_DNA"/>
</dbReference>
<evidence type="ECO:0000313" key="1">
    <source>
        <dbReference type="EMBL" id="KAK7447006.1"/>
    </source>
</evidence>
<reference evidence="1 2" key="1">
    <citation type="submission" date="2024-01" db="EMBL/GenBank/DDBJ databases">
        <title>A draft genome for the cacao thread blight pathogen Marasmiellus scandens.</title>
        <authorList>
            <person name="Baruah I.K."/>
            <person name="Leung J."/>
            <person name="Bukari Y."/>
            <person name="Amoako-Attah I."/>
            <person name="Meinhardt L.W."/>
            <person name="Bailey B.A."/>
            <person name="Cohen S.P."/>
        </authorList>
    </citation>
    <scope>NUCLEOTIDE SEQUENCE [LARGE SCALE GENOMIC DNA]</scope>
    <source>
        <strain evidence="1 2">GH-19</strain>
    </source>
</reference>
<evidence type="ECO:0008006" key="3">
    <source>
        <dbReference type="Google" id="ProtNLM"/>
    </source>
</evidence>